<organism evidence="4 5">
    <name type="scientific">Pseudonocardia oceani</name>
    <dbReference type="NCBI Taxonomy" id="2792013"/>
    <lineage>
        <taxon>Bacteria</taxon>
        <taxon>Bacillati</taxon>
        <taxon>Actinomycetota</taxon>
        <taxon>Actinomycetes</taxon>
        <taxon>Pseudonocardiales</taxon>
        <taxon>Pseudonocardiaceae</taxon>
        <taxon>Pseudonocardia</taxon>
    </lineage>
</organism>
<name>A0ABS6U6T2_9PSEU</name>
<dbReference type="InterPro" id="IPR003615">
    <property type="entry name" value="HNH_nuc"/>
</dbReference>
<dbReference type="InterPro" id="IPR002711">
    <property type="entry name" value="HNH"/>
</dbReference>
<protein>
    <submittedName>
        <fullName evidence="4">DUF222 domain-containing protein</fullName>
    </submittedName>
</protein>
<reference evidence="4 5" key="1">
    <citation type="submission" date="2020-11" db="EMBL/GenBank/DDBJ databases">
        <title>Pseudonocardia abyssalis sp. nov. and Pseudonocardia oceani sp. nov., description and phylogenomic analysis of two novel actinomycetes isolated from the deep Southern Ocean.</title>
        <authorList>
            <person name="Parra J."/>
        </authorList>
    </citation>
    <scope>NUCLEOTIDE SEQUENCE [LARGE SCALE GENOMIC DNA]</scope>
    <source>
        <strain evidence="5">KRD185</strain>
    </source>
</reference>
<evidence type="ECO:0000313" key="4">
    <source>
        <dbReference type="EMBL" id="MBW0127676.1"/>
    </source>
</evidence>
<feature type="domain" description="HNH nuclease" evidence="3">
    <location>
        <begin position="343"/>
        <end position="395"/>
    </location>
</feature>
<dbReference type="Pfam" id="PF01844">
    <property type="entry name" value="HNH"/>
    <property type="match status" value="1"/>
</dbReference>
<accession>A0ABS6U6T2</accession>
<keyword evidence="5" id="KW-1185">Reference proteome</keyword>
<evidence type="ECO:0000313" key="5">
    <source>
        <dbReference type="Proteomes" id="UP000694300"/>
    </source>
</evidence>
<dbReference type="Pfam" id="PF02720">
    <property type="entry name" value="DUF222"/>
    <property type="match status" value="1"/>
</dbReference>
<dbReference type="EMBL" id="JADQDF010000001">
    <property type="protein sequence ID" value="MBW0127676.1"/>
    <property type="molecule type" value="Genomic_DNA"/>
</dbReference>
<dbReference type="InterPro" id="IPR003870">
    <property type="entry name" value="DUF222"/>
</dbReference>
<evidence type="ECO:0000256" key="1">
    <source>
        <dbReference type="ARBA" id="ARBA00023450"/>
    </source>
</evidence>
<feature type="region of interest" description="Disordered" evidence="2">
    <location>
        <begin position="1"/>
        <end position="20"/>
    </location>
</feature>
<dbReference type="Proteomes" id="UP000694300">
    <property type="component" value="Unassembled WGS sequence"/>
</dbReference>
<dbReference type="RefSeq" id="WP_218595606.1">
    <property type="nucleotide sequence ID" value="NZ_JADQDF010000001.1"/>
</dbReference>
<sequence>MFDSDVLEAPDAPEQTLGNTAPSGLFGLELEFATESVGSLSDAELVDAAVGFERLAAWAAARQTAVLAEFQQRPGDGSVRAVPLREWASDEIGMALTVSRGSAQVRLAQARRLSGVLRPTRDLLEAGRLCWSRTRLVCDRLALLDDTLTAAVQERVLPAAPGQTWAQLDAALRRAILALDPDGAASRHRAARAERRVDVFAGEDGMATLWARLTAPDAASSYAWLTRLARGLGADDPRTLDQRRADLLAAVLTGRLVLRDPAASDTVAVVPVTPGKPLITVLVPHSTLTGADDAPCELVGYGPIPAPLAREIAADSVWRRLVTDPLTGTVLEYGRTTYRPPAALADHIRARDITCRAPGCRQPAATCELDHVIPWNPDGTTGEDNLVTLCPAHHDLKEHPGWQTELGPDRALEWTTPTGHRYRTEPYRTEPYRTEPYRTEPYRTEAYRAG</sequence>
<evidence type="ECO:0000256" key="2">
    <source>
        <dbReference type="SAM" id="MobiDB-lite"/>
    </source>
</evidence>
<comment type="similarity">
    <text evidence="1">Belongs to the Rv1128c/1148c/1588c/1702c/1945/3466 family.</text>
</comment>
<proteinExistence type="inferred from homology"/>
<evidence type="ECO:0000259" key="3">
    <source>
        <dbReference type="SMART" id="SM00507"/>
    </source>
</evidence>
<gene>
    <name evidence="4" type="ORF">I4I82_08260</name>
</gene>
<comment type="caution">
    <text evidence="4">The sequence shown here is derived from an EMBL/GenBank/DDBJ whole genome shotgun (WGS) entry which is preliminary data.</text>
</comment>
<dbReference type="CDD" id="cd00085">
    <property type="entry name" value="HNHc"/>
    <property type="match status" value="1"/>
</dbReference>
<dbReference type="SMART" id="SM00507">
    <property type="entry name" value="HNHc"/>
    <property type="match status" value="1"/>
</dbReference>